<dbReference type="SUPFAM" id="SSF46938">
    <property type="entry name" value="CRAL/TRIO N-terminal domain"/>
    <property type="match status" value="1"/>
</dbReference>
<protein>
    <submittedName>
        <fullName evidence="3">Sec14 cytosolic factor family protein</fullName>
    </submittedName>
</protein>
<dbReference type="InterPro" id="IPR036865">
    <property type="entry name" value="CRAL-TRIO_dom_sf"/>
</dbReference>
<dbReference type="InterPro" id="IPR001251">
    <property type="entry name" value="CRAL-TRIO_dom"/>
</dbReference>
<dbReference type="OMA" id="WMDPVVA"/>
<proteinExistence type="predicted"/>
<dbReference type="SMART" id="SM00516">
    <property type="entry name" value="SEC14"/>
    <property type="match status" value="1"/>
</dbReference>
<dbReference type="STRING" id="653667.S9W299"/>
<dbReference type="GeneID" id="25038375"/>
<dbReference type="EMBL" id="KE546988">
    <property type="protein sequence ID" value="EPY54168.1"/>
    <property type="molecule type" value="Genomic_DNA"/>
</dbReference>
<dbReference type="Proteomes" id="UP000015464">
    <property type="component" value="Unassembled WGS sequence"/>
</dbReference>
<evidence type="ECO:0000259" key="2">
    <source>
        <dbReference type="PROSITE" id="PS50191"/>
    </source>
</evidence>
<evidence type="ECO:0000313" key="4">
    <source>
        <dbReference type="Proteomes" id="UP000015464"/>
    </source>
</evidence>
<dbReference type="OrthoDB" id="43460at2759"/>
<accession>S9W299</accession>
<organism evidence="3 4">
    <name type="scientific">Schizosaccharomyces cryophilus (strain OY26 / ATCC MYA-4695 / CBS 11777 / NBRC 106824 / NRRL Y48691)</name>
    <name type="common">Fission yeast</name>
    <dbReference type="NCBI Taxonomy" id="653667"/>
    <lineage>
        <taxon>Eukaryota</taxon>
        <taxon>Fungi</taxon>
        <taxon>Dikarya</taxon>
        <taxon>Ascomycota</taxon>
        <taxon>Taphrinomycotina</taxon>
        <taxon>Schizosaccharomycetes</taxon>
        <taxon>Schizosaccharomycetales</taxon>
        <taxon>Schizosaccharomycetaceae</taxon>
        <taxon>Schizosaccharomyces</taxon>
    </lineage>
</organism>
<dbReference type="AlphaFoldDB" id="S9W299"/>
<reference evidence="3 4" key="1">
    <citation type="journal article" date="2011" name="Science">
        <title>Comparative functional genomics of the fission yeasts.</title>
        <authorList>
            <person name="Rhind N."/>
            <person name="Chen Z."/>
            <person name="Yassour M."/>
            <person name="Thompson D.A."/>
            <person name="Haas B.J."/>
            <person name="Habib N."/>
            <person name="Wapinski I."/>
            <person name="Roy S."/>
            <person name="Lin M.F."/>
            <person name="Heiman D.I."/>
            <person name="Young S.K."/>
            <person name="Furuya K."/>
            <person name="Guo Y."/>
            <person name="Pidoux A."/>
            <person name="Chen H.M."/>
            <person name="Robbertse B."/>
            <person name="Goldberg J.M."/>
            <person name="Aoki K."/>
            <person name="Bayne E.H."/>
            <person name="Berlin A.M."/>
            <person name="Desjardins C.A."/>
            <person name="Dobbs E."/>
            <person name="Dukaj L."/>
            <person name="Fan L."/>
            <person name="FitzGerald M.G."/>
            <person name="French C."/>
            <person name="Gujja S."/>
            <person name="Hansen K."/>
            <person name="Keifenheim D."/>
            <person name="Levin J.Z."/>
            <person name="Mosher R.A."/>
            <person name="Mueller C.A."/>
            <person name="Pfiffner J."/>
            <person name="Priest M."/>
            <person name="Russ C."/>
            <person name="Smialowska A."/>
            <person name="Swoboda P."/>
            <person name="Sykes S.M."/>
            <person name="Vaughn M."/>
            <person name="Vengrova S."/>
            <person name="Yoder R."/>
            <person name="Zeng Q."/>
            <person name="Allshire R."/>
            <person name="Baulcombe D."/>
            <person name="Birren B.W."/>
            <person name="Brown W."/>
            <person name="Ekwall K."/>
            <person name="Kellis M."/>
            <person name="Leatherwood J."/>
            <person name="Levin H."/>
            <person name="Margalit H."/>
            <person name="Martienssen R."/>
            <person name="Nieduszynski C.A."/>
            <person name="Spatafora J.W."/>
            <person name="Friedman N."/>
            <person name="Dalgaard J.Z."/>
            <person name="Baumann P."/>
            <person name="Niki H."/>
            <person name="Regev A."/>
            <person name="Nusbaum C."/>
        </authorList>
    </citation>
    <scope>NUCLEOTIDE SEQUENCE [LARGE SCALE GENOMIC DNA]</scope>
    <source>
        <strain evidence="4">OY26 / ATCC MYA-4695 / CBS 11777 / NBRC 106824 / NRRL Y48691</strain>
    </source>
</reference>
<dbReference type="Gene3D" id="3.40.525.10">
    <property type="entry name" value="CRAL-TRIO lipid binding domain"/>
    <property type="match status" value="1"/>
</dbReference>
<dbReference type="InterPro" id="IPR052432">
    <property type="entry name" value="PITP/CRAL-TRIO"/>
</dbReference>
<dbReference type="HOGENOM" id="CLU_016665_3_0_1"/>
<dbReference type="SMART" id="SM01100">
    <property type="entry name" value="CRAL_TRIO_N"/>
    <property type="match status" value="1"/>
</dbReference>
<dbReference type="InterPro" id="IPR036273">
    <property type="entry name" value="CRAL/TRIO_N_dom_sf"/>
</dbReference>
<name>S9W299_SCHCR</name>
<evidence type="ECO:0000256" key="1">
    <source>
        <dbReference type="SAM" id="MobiDB-lite"/>
    </source>
</evidence>
<feature type="region of interest" description="Disordered" evidence="1">
    <location>
        <begin position="426"/>
        <end position="447"/>
    </location>
</feature>
<dbReference type="InterPro" id="IPR011074">
    <property type="entry name" value="CRAL/TRIO_N_dom"/>
</dbReference>
<dbReference type="SUPFAM" id="SSF52087">
    <property type="entry name" value="CRAL/TRIO domain"/>
    <property type="match status" value="1"/>
</dbReference>
<sequence length="447" mass="51363">MPEGAGRPWNLTQAQEDKLKLLWTLIFKLFDKPIVERTSSWSTAKTHLSSPTSSDSPADSYQSSFVSYTRSQIDGFLPNSGSDSRGGKSKSTGCAERIASITSEWDPEELRLAFWDAVNCDDPDGLLLRFLRARKWNVEAALEMFIKTVHWRSREMNVSDIIYHADHLDKDDDFVRQLRIGKCFIFGEDKKNRPVCYIRARLHKVGDVSPESVERLTVWVMETARLILKPPIETATIVFDMTDFSLSNMDYGPLKFMIKCFEAHYPECLGECIVHKAPWLFQGVWSIIKSWLDPVVVSKVKFTRNVKDLQQYIKADSILKEFGGPNPWKYTYPEPCQNEAEALNNVDERQKLKSRKNLIAEEYEEATVDWILNENPETKQRRRKLAGQLIESYWSLDKYIRARSVYDRMGLIAPKSSHPVYLYQPKSGEDADGIKEPVVGVASEENL</sequence>
<dbReference type="PANTHER" id="PTHR46590:SF1">
    <property type="entry name" value="PHOSPHATIDYLINOSITOL TRANSFER PROTEIN CSR1"/>
    <property type="match status" value="1"/>
</dbReference>
<dbReference type="PROSITE" id="PS50191">
    <property type="entry name" value="CRAL_TRIO"/>
    <property type="match status" value="1"/>
</dbReference>
<dbReference type="eggNOG" id="KOG1470">
    <property type="taxonomic scope" value="Eukaryota"/>
</dbReference>
<dbReference type="GO" id="GO:0120010">
    <property type="term" value="P:intermembrane phospholipid transfer"/>
    <property type="evidence" value="ECO:0007669"/>
    <property type="project" value="EnsemblFungi"/>
</dbReference>
<dbReference type="Pfam" id="PF00650">
    <property type="entry name" value="CRAL_TRIO"/>
    <property type="match status" value="1"/>
</dbReference>
<dbReference type="RefSeq" id="XP_013021777.1">
    <property type="nucleotide sequence ID" value="XM_013166323.1"/>
</dbReference>
<dbReference type="PANTHER" id="PTHR46590">
    <property type="entry name" value="PHOSPHATIDYLINOSITOL TRANSFER PROTEIN CSR1-RELATED"/>
    <property type="match status" value="1"/>
</dbReference>
<dbReference type="Pfam" id="PF03765">
    <property type="entry name" value="CRAL_TRIO_N"/>
    <property type="match status" value="1"/>
</dbReference>
<feature type="domain" description="CRAL-TRIO" evidence="2">
    <location>
        <begin position="171"/>
        <end position="330"/>
    </location>
</feature>
<dbReference type="CDD" id="cd00170">
    <property type="entry name" value="SEC14"/>
    <property type="match status" value="1"/>
</dbReference>
<evidence type="ECO:0000313" key="3">
    <source>
        <dbReference type="EMBL" id="EPY54168.1"/>
    </source>
</evidence>
<gene>
    <name evidence="3" type="ORF">SPOG_04061</name>
</gene>
<keyword evidence="4" id="KW-1185">Reference proteome</keyword>